<dbReference type="EMBL" id="JAUSQU010000003">
    <property type="protein sequence ID" value="MDP9850382.1"/>
    <property type="molecule type" value="Genomic_DNA"/>
</dbReference>
<dbReference type="PANTHER" id="PTHR30024:SF47">
    <property type="entry name" value="TAURINE-BINDING PERIPLASMIC PROTEIN"/>
    <property type="match status" value="1"/>
</dbReference>
<comment type="similarity">
    <text evidence="2">Belongs to the bacterial solute-binding protein SsuA/TauA family.</text>
</comment>
<comment type="subcellular location">
    <subcellularLocation>
        <location evidence="1">Periplasm</location>
    </subcellularLocation>
</comment>
<dbReference type="Pfam" id="PF09084">
    <property type="entry name" value="NMT1"/>
    <property type="match status" value="1"/>
</dbReference>
<reference evidence="5 6" key="1">
    <citation type="submission" date="2023-07" db="EMBL/GenBank/DDBJ databases">
        <title>Sequencing the genomes of 1000 actinobacteria strains.</title>
        <authorList>
            <person name="Klenk H.-P."/>
        </authorList>
    </citation>
    <scope>NUCLEOTIDE SEQUENCE [LARGE SCALE GENOMIC DNA]</scope>
    <source>
        <strain evidence="5 6">DSM 46740</strain>
    </source>
</reference>
<dbReference type="InterPro" id="IPR015168">
    <property type="entry name" value="SsuA/THI5"/>
</dbReference>
<keyword evidence="3" id="KW-0732">Signal</keyword>
<comment type="caution">
    <text evidence="5">The sequence shown here is derived from an EMBL/GenBank/DDBJ whole genome shotgun (WGS) entry which is preliminary data.</text>
</comment>
<dbReference type="RefSeq" id="WP_307569366.1">
    <property type="nucleotide sequence ID" value="NZ_JAUSQU010000003.1"/>
</dbReference>
<evidence type="ECO:0000256" key="3">
    <source>
        <dbReference type="ARBA" id="ARBA00022729"/>
    </source>
</evidence>
<sequence length="326" mass="34407">MGSLCTQHTPTADAVRTNRPEKSAIVVGSMPIPDVAALMIAQDCGFFAREGLTVKTRTIQGASFALPLLENGQMDLSLLNYSTAFMAQAKKVHDVRFVADAYQAGPGAFRLMSLNPKLQTLQDLPGKTISVATKKSIGTLSIEMTFDAAGVTADDDKMVEIPLPDMLKALLAGTVDVAWMTEPFIRVAVNKGAHSVADVMAGPAADFPIAGYGATAQYAAKNPNTVAAFQRAIADGQQIAAGNRGAVTKILPTYIPKITSTEAALIILGVYPISLDLTRLKRVADALQKYGYTEELVDVAPLLLQPTMSPSPATSDEPLLQGGVTS</sequence>
<dbReference type="PANTHER" id="PTHR30024">
    <property type="entry name" value="ALIPHATIC SULFONATES-BINDING PROTEIN-RELATED"/>
    <property type="match status" value="1"/>
</dbReference>
<dbReference type="Gene3D" id="3.40.190.10">
    <property type="entry name" value="Periplasmic binding protein-like II"/>
    <property type="match status" value="2"/>
</dbReference>
<accession>A0ABT9QUE2</accession>
<evidence type="ECO:0000313" key="5">
    <source>
        <dbReference type="EMBL" id="MDP9850382.1"/>
    </source>
</evidence>
<evidence type="ECO:0000313" key="6">
    <source>
        <dbReference type="Proteomes" id="UP001225356"/>
    </source>
</evidence>
<evidence type="ECO:0000256" key="2">
    <source>
        <dbReference type="ARBA" id="ARBA00010742"/>
    </source>
</evidence>
<keyword evidence="6" id="KW-1185">Reference proteome</keyword>
<gene>
    <name evidence="5" type="ORF">J2853_009678</name>
</gene>
<name>A0ABT9QUE2_9ACTN</name>
<organism evidence="5 6">
    <name type="scientific">Streptosporangium lutulentum</name>
    <dbReference type="NCBI Taxonomy" id="1461250"/>
    <lineage>
        <taxon>Bacteria</taxon>
        <taxon>Bacillati</taxon>
        <taxon>Actinomycetota</taxon>
        <taxon>Actinomycetes</taxon>
        <taxon>Streptosporangiales</taxon>
        <taxon>Streptosporangiaceae</taxon>
        <taxon>Streptosporangium</taxon>
    </lineage>
</organism>
<protein>
    <submittedName>
        <fullName evidence="5">NitT/TauT family transport system substrate-binding protein</fullName>
    </submittedName>
</protein>
<dbReference type="SUPFAM" id="SSF53850">
    <property type="entry name" value="Periplasmic binding protein-like II"/>
    <property type="match status" value="1"/>
</dbReference>
<evidence type="ECO:0000259" key="4">
    <source>
        <dbReference type="Pfam" id="PF09084"/>
    </source>
</evidence>
<feature type="domain" description="SsuA/THI5-like" evidence="4">
    <location>
        <begin position="33"/>
        <end position="241"/>
    </location>
</feature>
<dbReference type="Proteomes" id="UP001225356">
    <property type="component" value="Unassembled WGS sequence"/>
</dbReference>
<evidence type="ECO:0000256" key="1">
    <source>
        <dbReference type="ARBA" id="ARBA00004418"/>
    </source>
</evidence>
<proteinExistence type="inferred from homology"/>